<evidence type="ECO:0000313" key="3">
    <source>
        <dbReference type="Proteomes" id="UP000069935"/>
    </source>
</evidence>
<dbReference type="KEGG" id="ati:AL072_28645"/>
<dbReference type="Pfam" id="PF07309">
    <property type="entry name" value="FlaF"/>
    <property type="match status" value="1"/>
</dbReference>
<name>A0AAC8ZWG8_9PROT</name>
<dbReference type="AlphaFoldDB" id="A0AAC8ZWG8"/>
<evidence type="ECO:0000256" key="1">
    <source>
        <dbReference type="SAM" id="SignalP"/>
    </source>
</evidence>
<dbReference type="InterPro" id="IPR021327">
    <property type="entry name" value="DUF2934"/>
</dbReference>
<feature type="chain" id="PRO_5041938466" description="DUF2934 domain-containing protein" evidence="1">
    <location>
        <begin position="22"/>
        <end position="189"/>
    </location>
</feature>
<dbReference type="GO" id="GO:0044781">
    <property type="term" value="P:bacterial-type flagellum organization"/>
    <property type="evidence" value="ECO:0007669"/>
    <property type="project" value="InterPro"/>
</dbReference>
<dbReference type="InterPro" id="IPR010845">
    <property type="entry name" value="FlaF"/>
</dbReference>
<gene>
    <name evidence="2" type="ORF">AL072_28645</name>
</gene>
<dbReference type="Proteomes" id="UP000069935">
    <property type="component" value="Chromosome 6"/>
</dbReference>
<organism evidence="2 3">
    <name type="scientific">Azospirillum thiophilum</name>
    <dbReference type="NCBI Taxonomy" id="528244"/>
    <lineage>
        <taxon>Bacteria</taxon>
        <taxon>Pseudomonadati</taxon>
        <taxon>Pseudomonadota</taxon>
        <taxon>Alphaproteobacteria</taxon>
        <taxon>Rhodospirillales</taxon>
        <taxon>Azospirillaceae</taxon>
        <taxon>Azospirillum</taxon>
    </lineage>
</organism>
<evidence type="ECO:0000313" key="2">
    <source>
        <dbReference type="EMBL" id="ALG74965.1"/>
    </source>
</evidence>
<reference evidence="2 3" key="2">
    <citation type="journal article" date="2016" name="Genome Announc.">
        <title>Complete Genome Sequence of a Strain of Azospirillum thiophilum Isolated from a Sulfide Spring.</title>
        <authorList>
            <person name="Fomenkov A."/>
            <person name="Vincze T."/>
            <person name="Grabovich M."/>
            <person name="Anton B.P."/>
            <person name="Dubinina G."/>
            <person name="Orlova M."/>
            <person name="Belousova E."/>
            <person name="Roberts R.J."/>
        </authorList>
    </citation>
    <scope>NUCLEOTIDE SEQUENCE [LARGE SCALE GENOMIC DNA]</scope>
    <source>
        <strain evidence="2 3">BV-S</strain>
    </source>
</reference>
<protein>
    <recommendedName>
        <fullName evidence="4">DUF2934 domain-containing protein</fullName>
    </recommendedName>
</protein>
<accession>A0AAC8ZWG8</accession>
<sequence length="189" mass="20485">MATKRKTAASAAPATAPAATAAVAAPAAAPVFEAPVESWADTILRTNFASVEQDSIVLLQAASSLLESETPEKVTVALDQNLKLWIAIKTVLLNSDCPVEPEVKANLRNLAQFVVSTTMLATQGTIEERRLISLARLNMNIAEGLLSGQRNRMIQERAYAIWQEEGCPEGREQEHWLRAEAEVSGLFKS</sequence>
<feature type="signal peptide" evidence="1">
    <location>
        <begin position="1"/>
        <end position="21"/>
    </location>
</feature>
<dbReference type="RefSeq" id="WP_045584915.1">
    <property type="nucleotide sequence ID" value="NZ_CP012406.1"/>
</dbReference>
<keyword evidence="3" id="KW-1185">Reference proteome</keyword>
<dbReference type="EMBL" id="CP012406">
    <property type="protein sequence ID" value="ALG74965.1"/>
    <property type="molecule type" value="Genomic_DNA"/>
</dbReference>
<reference evidence="3" key="1">
    <citation type="submission" date="2015-08" db="EMBL/GenBank/DDBJ databases">
        <title>Complete Genome Sequence of Azospirillum thiophilum BV-S.</title>
        <authorList>
            <person name="Fomenkov A."/>
            <person name="Vincze T."/>
            <person name="Grabovich M."/>
            <person name="Dubinina G."/>
            <person name="Orlova M."/>
            <person name="Belousova E."/>
            <person name="Roberts R.J."/>
        </authorList>
    </citation>
    <scope>NUCLEOTIDE SEQUENCE [LARGE SCALE GENOMIC DNA]</scope>
    <source>
        <strain evidence="3">BV-S</strain>
    </source>
</reference>
<dbReference type="Pfam" id="PF11154">
    <property type="entry name" value="DUF2934"/>
    <property type="match status" value="1"/>
</dbReference>
<proteinExistence type="predicted"/>
<keyword evidence="1" id="KW-0732">Signal</keyword>
<evidence type="ECO:0008006" key="4">
    <source>
        <dbReference type="Google" id="ProtNLM"/>
    </source>
</evidence>